<dbReference type="Gene3D" id="3.40.50.300">
    <property type="entry name" value="P-loop containing nucleotide triphosphate hydrolases"/>
    <property type="match status" value="1"/>
</dbReference>
<dbReference type="GO" id="GO:0016887">
    <property type="term" value="F:ATP hydrolysis activity"/>
    <property type="evidence" value="ECO:0007669"/>
    <property type="project" value="InterPro"/>
</dbReference>
<dbReference type="InterPro" id="IPR027417">
    <property type="entry name" value="P-loop_NTPase"/>
</dbReference>
<accession>A0A644YUD0</accession>
<organism evidence="3">
    <name type="scientific">bioreactor metagenome</name>
    <dbReference type="NCBI Taxonomy" id="1076179"/>
    <lineage>
        <taxon>unclassified sequences</taxon>
        <taxon>metagenomes</taxon>
        <taxon>ecological metagenomes</taxon>
    </lineage>
</organism>
<dbReference type="PROSITE" id="PS00662">
    <property type="entry name" value="T2SP_E"/>
    <property type="match status" value="1"/>
</dbReference>
<comment type="similarity">
    <text evidence="1">Belongs to the GSP E family.</text>
</comment>
<comment type="caution">
    <text evidence="3">The sequence shown here is derived from an EMBL/GenBank/DDBJ whole genome shotgun (WGS) entry which is preliminary data.</text>
</comment>
<dbReference type="Pfam" id="PF00437">
    <property type="entry name" value="T2SSE"/>
    <property type="match status" value="1"/>
</dbReference>
<dbReference type="EMBL" id="VSSQ01006279">
    <property type="protein sequence ID" value="MPM32136.1"/>
    <property type="molecule type" value="Genomic_DNA"/>
</dbReference>
<dbReference type="PANTHER" id="PTHR30486:SF16">
    <property type="entry name" value="TWITCHING MOTILITY PROTEIN PILT"/>
    <property type="match status" value="1"/>
</dbReference>
<evidence type="ECO:0000313" key="3">
    <source>
        <dbReference type="EMBL" id="MPM32136.1"/>
    </source>
</evidence>
<evidence type="ECO:0000256" key="1">
    <source>
        <dbReference type="ARBA" id="ARBA00006611"/>
    </source>
</evidence>
<feature type="domain" description="Bacterial type II secretion system protein E" evidence="2">
    <location>
        <begin position="1"/>
        <end position="15"/>
    </location>
</feature>
<reference evidence="3" key="1">
    <citation type="submission" date="2019-08" db="EMBL/GenBank/DDBJ databases">
        <authorList>
            <person name="Kucharzyk K."/>
            <person name="Murdoch R.W."/>
            <person name="Higgins S."/>
            <person name="Loffler F."/>
        </authorList>
    </citation>
    <scope>NUCLEOTIDE SEQUENCE</scope>
</reference>
<gene>
    <name evidence="3" type="primary">pilT_12</name>
    <name evidence="3" type="ORF">SDC9_78695</name>
</gene>
<dbReference type="AlphaFoldDB" id="A0A644YUD0"/>
<sequence>MREDPDDILVGEMRDSETISTAITAAETGHLVLATLHTSDAASTVNRIIDVFPAHQQMQIRIQLSGNLQGIITQQLLITKDTMKRVPAFEILIATPALRNLIREAKTHQIPSYIQTGAKFGMKSMDASLADLVRKNIVDKEVAEARCVDPQMFERLLRGF</sequence>
<dbReference type="SUPFAM" id="SSF52540">
    <property type="entry name" value="P-loop containing nucleoside triphosphate hydrolases"/>
    <property type="match status" value="1"/>
</dbReference>
<proteinExistence type="inferred from homology"/>
<protein>
    <submittedName>
        <fullName evidence="3">Twitching mobility protein</fullName>
    </submittedName>
</protein>
<dbReference type="InterPro" id="IPR050921">
    <property type="entry name" value="T4SS_GSP_E_ATPase"/>
</dbReference>
<name>A0A644YUD0_9ZZZZ</name>
<evidence type="ECO:0000259" key="2">
    <source>
        <dbReference type="PROSITE" id="PS00662"/>
    </source>
</evidence>
<dbReference type="PANTHER" id="PTHR30486">
    <property type="entry name" value="TWITCHING MOTILITY PROTEIN PILT"/>
    <property type="match status" value="1"/>
</dbReference>
<dbReference type="InterPro" id="IPR001482">
    <property type="entry name" value="T2SS/T4SS_dom"/>
</dbReference>